<dbReference type="RefSeq" id="WP_058529002.1">
    <property type="nucleotide sequence ID" value="NZ_CAAAHZ010000006.1"/>
</dbReference>
<evidence type="ECO:0000256" key="3">
    <source>
        <dbReference type="ARBA" id="ARBA00022763"/>
    </source>
</evidence>
<dbReference type="Pfam" id="PF13361">
    <property type="entry name" value="UvrD_C"/>
    <property type="match status" value="1"/>
</dbReference>
<dbReference type="InterPro" id="IPR014017">
    <property type="entry name" value="DNA_helicase_UvrD-like_C"/>
</dbReference>
<keyword evidence="6" id="KW-0269">Exonuclease</keyword>
<feature type="binding site" evidence="15">
    <location>
        <begin position="22"/>
        <end position="29"/>
    </location>
    <ligand>
        <name>ATP</name>
        <dbReference type="ChEBI" id="CHEBI:30616"/>
    </ligand>
</feature>
<evidence type="ECO:0000256" key="4">
    <source>
        <dbReference type="ARBA" id="ARBA00022801"/>
    </source>
</evidence>
<evidence type="ECO:0000256" key="6">
    <source>
        <dbReference type="ARBA" id="ARBA00022839"/>
    </source>
</evidence>
<dbReference type="PROSITE" id="PS51198">
    <property type="entry name" value="UVRD_HELICASE_ATP_BIND"/>
    <property type="match status" value="1"/>
</dbReference>
<dbReference type="GO" id="GO:0003677">
    <property type="term" value="F:DNA binding"/>
    <property type="evidence" value="ECO:0007669"/>
    <property type="project" value="UniProtKB-KW"/>
</dbReference>
<dbReference type="GO" id="GO:0033202">
    <property type="term" value="C:DNA helicase complex"/>
    <property type="evidence" value="ECO:0007669"/>
    <property type="project" value="TreeGrafter"/>
</dbReference>
<dbReference type="Proteomes" id="UP000054997">
    <property type="component" value="Unassembled WGS sequence"/>
</dbReference>
<keyword evidence="2 15" id="KW-0547">Nucleotide-binding</keyword>
<dbReference type="InterPro" id="IPR014016">
    <property type="entry name" value="UvrD-like_ATP-bd"/>
</dbReference>
<dbReference type="STRING" id="45068.Llon_1014"/>
<comment type="catalytic activity">
    <reaction evidence="14">
        <text>ATP + H2O = ADP + phosphate + H(+)</text>
        <dbReference type="Rhea" id="RHEA:13065"/>
        <dbReference type="ChEBI" id="CHEBI:15377"/>
        <dbReference type="ChEBI" id="CHEBI:15378"/>
        <dbReference type="ChEBI" id="CHEBI:30616"/>
        <dbReference type="ChEBI" id="CHEBI:43474"/>
        <dbReference type="ChEBI" id="CHEBI:456216"/>
        <dbReference type="EC" id="5.6.2.4"/>
    </reaction>
</comment>
<accession>A0A0W0VPX6</accession>
<evidence type="ECO:0000259" key="16">
    <source>
        <dbReference type="PROSITE" id="PS51198"/>
    </source>
</evidence>
<evidence type="ECO:0000256" key="14">
    <source>
        <dbReference type="ARBA" id="ARBA00048988"/>
    </source>
</evidence>
<evidence type="ECO:0000259" key="17">
    <source>
        <dbReference type="PROSITE" id="PS51217"/>
    </source>
</evidence>
<dbReference type="InterPro" id="IPR027417">
    <property type="entry name" value="P-loop_NTPase"/>
</dbReference>
<keyword evidence="9" id="KW-0234">DNA repair</keyword>
<dbReference type="PANTHER" id="PTHR11070">
    <property type="entry name" value="UVRD / RECB / PCRA DNA HELICASE FAMILY MEMBER"/>
    <property type="match status" value="1"/>
</dbReference>
<dbReference type="AlphaFoldDB" id="A0A0W0VPX6"/>
<evidence type="ECO:0000256" key="7">
    <source>
        <dbReference type="ARBA" id="ARBA00022840"/>
    </source>
</evidence>
<dbReference type="PANTHER" id="PTHR11070:SF2">
    <property type="entry name" value="ATP-DEPENDENT DNA HELICASE SRS2"/>
    <property type="match status" value="1"/>
</dbReference>
<evidence type="ECO:0000313" key="18">
    <source>
        <dbReference type="EMBL" id="KTD21849.1"/>
    </source>
</evidence>
<dbReference type="Pfam" id="PF00580">
    <property type="entry name" value="UvrD-helicase"/>
    <property type="match status" value="1"/>
</dbReference>
<dbReference type="Gene3D" id="1.10.486.10">
    <property type="entry name" value="PCRA, domain 4"/>
    <property type="match status" value="1"/>
</dbReference>
<dbReference type="SUPFAM" id="SSF52980">
    <property type="entry name" value="Restriction endonuclease-like"/>
    <property type="match status" value="1"/>
</dbReference>
<dbReference type="InterPro" id="IPR011604">
    <property type="entry name" value="PDDEXK-like_dom_sf"/>
</dbReference>
<dbReference type="GO" id="GO:0005524">
    <property type="term" value="F:ATP binding"/>
    <property type="evidence" value="ECO:0007669"/>
    <property type="project" value="UniProtKB-UniRule"/>
</dbReference>
<dbReference type="PROSITE" id="PS51217">
    <property type="entry name" value="UVRD_HELICASE_CTER"/>
    <property type="match status" value="1"/>
</dbReference>
<dbReference type="SUPFAM" id="SSF52540">
    <property type="entry name" value="P-loop containing nucleoside triphosphate hydrolases"/>
    <property type="match status" value="1"/>
</dbReference>
<feature type="domain" description="UvrD-like helicase C-terminal" evidence="17">
    <location>
        <begin position="497"/>
        <end position="758"/>
    </location>
</feature>
<keyword evidence="10" id="KW-0413">Isomerase</keyword>
<dbReference type="GO" id="GO:0000725">
    <property type="term" value="P:recombinational repair"/>
    <property type="evidence" value="ECO:0007669"/>
    <property type="project" value="TreeGrafter"/>
</dbReference>
<evidence type="ECO:0000313" key="19">
    <source>
        <dbReference type="Proteomes" id="UP000054997"/>
    </source>
</evidence>
<keyword evidence="4 15" id="KW-0378">Hydrolase</keyword>
<keyword evidence="3" id="KW-0227">DNA damage</keyword>
<reference evidence="18 19" key="1">
    <citation type="submission" date="2015-11" db="EMBL/GenBank/DDBJ databases">
        <title>Genomic analysis of 38 Legionella species identifies large and diverse effector repertoires.</title>
        <authorList>
            <person name="Burstein D."/>
            <person name="Amaro F."/>
            <person name="Zusman T."/>
            <person name="Lifshitz Z."/>
            <person name="Cohen O."/>
            <person name="Gilbert J.A."/>
            <person name="Pupko T."/>
            <person name="Shuman H.A."/>
            <person name="Segal G."/>
        </authorList>
    </citation>
    <scope>NUCLEOTIDE SEQUENCE [LARGE SCALE GENOMIC DNA]</scope>
    <source>
        <strain evidence="18 19">ATCC 49505</strain>
    </source>
</reference>
<evidence type="ECO:0000256" key="11">
    <source>
        <dbReference type="ARBA" id="ARBA00034617"/>
    </source>
</evidence>
<comment type="caution">
    <text evidence="18">The sequence shown here is derived from an EMBL/GenBank/DDBJ whole genome shotgun (WGS) entry which is preliminary data.</text>
</comment>
<evidence type="ECO:0000256" key="15">
    <source>
        <dbReference type="PROSITE-ProRule" id="PRU00560"/>
    </source>
</evidence>
<feature type="domain" description="UvrD-like helicase ATP-binding" evidence="16">
    <location>
        <begin position="1"/>
        <end position="485"/>
    </location>
</feature>
<protein>
    <recommendedName>
        <fullName evidence="12">DNA 3'-5' helicase</fullName>
        <ecNumber evidence="12">5.6.2.4</ecNumber>
    </recommendedName>
    <alternativeName>
        <fullName evidence="13">DNA 3'-5' helicase II</fullName>
    </alternativeName>
</protein>
<evidence type="ECO:0000256" key="12">
    <source>
        <dbReference type="ARBA" id="ARBA00034808"/>
    </source>
</evidence>
<organism evidence="18 19">
    <name type="scientific">Legionella londiniensis</name>
    <dbReference type="NCBI Taxonomy" id="45068"/>
    <lineage>
        <taxon>Bacteria</taxon>
        <taxon>Pseudomonadati</taxon>
        <taxon>Pseudomonadota</taxon>
        <taxon>Gammaproteobacteria</taxon>
        <taxon>Legionellales</taxon>
        <taxon>Legionellaceae</taxon>
        <taxon>Legionella</taxon>
    </lineage>
</organism>
<name>A0A0W0VPX6_9GAMM</name>
<dbReference type="GO" id="GO:0004527">
    <property type="term" value="F:exonuclease activity"/>
    <property type="evidence" value="ECO:0007669"/>
    <property type="project" value="UniProtKB-KW"/>
</dbReference>
<proteinExistence type="predicted"/>
<sequence length="1075" mass="123760">MLKDHAARSEATNPEQSFIVQAPAGSGKTELLTQRFLRLLANVEAPEQIIALTFTRKAANEMRERILKALAMANSGFSAESAHLKQTLTYAEEALKRNKAKNWNLLQQPGRLHIYTIDALCQRLNQAIPLQEKQIAYAKVAEKPQKYYRAAAEDCLNYAIRHEEFQPAIKLLLKHVDNHQETLLSLLSDLLAKRDNWLAMIADARLQKKEDFEKALSFIEEHELARLHLTLPEELAQDLVNLVRKLADIESDPASPRHTLRNLSHFRELNRELSASLAATLLTSEMNLRKSFDHHVGLKRGICPDKEYNELKEQSRKLLEQLGDYPDFCDCLVQAKELPVPVYDVQQWQVLQAIFKILPLLAASLQLVFSKHNTLDFTAVSEQALHALGDEDNPTDLTLYLDHQIHHLLVDEFQDTSIRQFKLLEKLIGGWEPHSGKTLFLVGDPMQSIYRFRSAEVGLFLRAKEQGIGPVKLVSLQLNSNFRSTATIVDWVNRHFKNLFPSTDDIESGAVSYHDSTSIHPQSKDSFITACALRDAEEEAFELVQKIRHELSCYPEDSIAILVRTRNQLTRIMRLLRQFEIPFQGIEVDPLASLPHLRDVWSLTKALLMPANRLSWLALLRSPYAGLPIADLHAIANYDKKKSIYFALQNLDAIRGLSDDGRLRANYVFFIMHQALAERHQEPLVSWIRKTVNQLHGEHIHSENELEDLEQFWCLLEEFEQDGQIADIHLFDAEFKNLYAKQTTPSNLQVMTIHKAKGLEFDSVFLPGLSAKPNNPDRPLLRWLKLPTEDKELLLVSPIKAFDTEQCLLYDYLGRLDMQKDDYEQRRLLYVAATRAKKRLHLFDNREKGAKGTFRSFLGHQEFLTPKQLENPIDKEPTLPELYALPGNYYQQAFTPNPQPNSRFLLPAEDSNHRLLGIVTHELLQWICDSHPDFHSIPWQMAANRLLTLGFSRTQLATVLAELKQQIRRLFDDPIGQWLIAEHKEERNEFELLLDANGTVSTRIIDRTFVEQGIRWVIDFKTGRDDVNSRKNHQNQVNEYAEILYRLKPGPICCGIYYLASSQWLHWSYPEDHLP</sequence>
<evidence type="ECO:0000256" key="9">
    <source>
        <dbReference type="ARBA" id="ARBA00023204"/>
    </source>
</evidence>
<comment type="catalytic activity">
    <reaction evidence="11">
        <text>Couples ATP hydrolysis with the unwinding of duplex DNA by translocating in the 3'-5' direction.</text>
        <dbReference type="EC" id="5.6.2.4"/>
    </reaction>
</comment>
<dbReference type="EC" id="5.6.2.4" evidence="12"/>
<evidence type="ECO:0000256" key="1">
    <source>
        <dbReference type="ARBA" id="ARBA00022722"/>
    </source>
</evidence>
<dbReference type="InterPro" id="IPR011335">
    <property type="entry name" value="Restrct_endonuc-II-like"/>
</dbReference>
<keyword evidence="5 15" id="KW-0347">Helicase</keyword>
<dbReference type="GO" id="GO:0005829">
    <property type="term" value="C:cytosol"/>
    <property type="evidence" value="ECO:0007669"/>
    <property type="project" value="TreeGrafter"/>
</dbReference>
<evidence type="ECO:0000256" key="2">
    <source>
        <dbReference type="ARBA" id="ARBA00022741"/>
    </source>
</evidence>
<dbReference type="Gene3D" id="3.90.320.10">
    <property type="match status" value="1"/>
</dbReference>
<evidence type="ECO:0000256" key="8">
    <source>
        <dbReference type="ARBA" id="ARBA00023125"/>
    </source>
</evidence>
<dbReference type="Gene3D" id="3.40.50.300">
    <property type="entry name" value="P-loop containing nucleotide triphosphate hydrolases"/>
    <property type="match status" value="3"/>
</dbReference>
<evidence type="ECO:0000256" key="10">
    <source>
        <dbReference type="ARBA" id="ARBA00023235"/>
    </source>
</evidence>
<evidence type="ECO:0000256" key="5">
    <source>
        <dbReference type="ARBA" id="ARBA00022806"/>
    </source>
</evidence>
<evidence type="ECO:0000256" key="13">
    <source>
        <dbReference type="ARBA" id="ARBA00034923"/>
    </source>
</evidence>
<dbReference type="PATRIC" id="fig|45068.5.peg.1098"/>
<dbReference type="OrthoDB" id="9810135at2"/>
<dbReference type="EMBL" id="LNYK01000014">
    <property type="protein sequence ID" value="KTD21849.1"/>
    <property type="molecule type" value="Genomic_DNA"/>
</dbReference>
<keyword evidence="8" id="KW-0238">DNA-binding</keyword>
<gene>
    <name evidence="18" type="ORF">Llon_1014</name>
</gene>
<dbReference type="GO" id="GO:0043138">
    <property type="term" value="F:3'-5' DNA helicase activity"/>
    <property type="evidence" value="ECO:0007669"/>
    <property type="project" value="UniProtKB-EC"/>
</dbReference>
<keyword evidence="1" id="KW-0540">Nuclease</keyword>
<dbReference type="InterPro" id="IPR000212">
    <property type="entry name" value="DNA_helicase_UvrD/REP"/>
</dbReference>
<keyword evidence="7 15" id="KW-0067">ATP-binding</keyword>
<keyword evidence="19" id="KW-1185">Reference proteome</keyword>